<name>D9SU06_CLOC7</name>
<evidence type="ECO:0000259" key="1">
    <source>
        <dbReference type="Pfam" id="PF02579"/>
    </source>
</evidence>
<dbReference type="InterPro" id="IPR003731">
    <property type="entry name" value="Di-Nase_FeMo-co_biosynth"/>
</dbReference>
<dbReference type="PANTHER" id="PTHR33937:SF2">
    <property type="entry name" value="DINITROGENASE IRON-MOLYBDENUM COFACTOR BIOSYNTHESIS DOMAIN-CONTAINING PROTEIN"/>
    <property type="match status" value="1"/>
</dbReference>
<dbReference type="CDD" id="cd00851">
    <property type="entry name" value="MTH1175"/>
    <property type="match status" value="1"/>
</dbReference>
<proteinExistence type="predicted"/>
<dbReference type="SUPFAM" id="SSF53146">
    <property type="entry name" value="Nitrogenase accessory factor-like"/>
    <property type="match status" value="1"/>
</dbReference>
<feature type="domain" description="Dinitrogenase iron-molybdenum cofactor biosynthesis" evidence="1">
    <location>
        <begin position="18"/>
        <end position="102"/>
    </location>
</feature>
<dbReference type="OrthoDB" id="9807451at2"/>
<dbReference type="InterPro" id="IPR036105">
    <property type="entry name" value="DiNase_FeMo-co_biosyn_sf"/>
</dbReference>
<sequence>MKICIPLKEDKGLESIPYNHFGSAPIFMIYDSENAEVKVIPNSDLNHQHGMCHPEKALGGEKVDAILVGGIGAGALSKLQAKEIRVYKVDDSTVLNNINLLKENKLTEFSVNHSCNHDCAH</sequence>
<dbReference type="Proteomes" id="UP000002730">
    <property type="component" value="Chromosome"/>
</dbReference>
<dbReference type="PANTHER" id="PTHR33937">
    <property type="entry name" value="IRON-MOLYBDENUM PROTEIN-RELATED-RELATED"/>
    <property type="match status" value="1"/>
</dbReference>
<accession>D9SU06</accession>
<dbReference type="eggNOG" id="COG1433">
    <property type="taxonomic scope" value="Bacteria"/>
</dbReference>
<dbReference type="Gene3D" id="3.30.420.130">
    <property type="entry name" value="Dinitrogenase iron-molybdenum cofactor biosynthesis domain"/>
    <property type="match status" value="1"/>
</dbReference>
<dbReference type="HOGENOM" id="CLU_104194_2_1_9"/>
<dbReference type="Pfam" id="PF02579">
    <property type="entry name" value="Nitro_FeMo-Co"/>
    <property type="match status" value="1"/>
</dbReference>
<dbReference type="STRING" id="573061.Clocel_1085"/>
<dbReference type="AlphaFoldDB" id="D9SU06"/>
<keyword evidence="3" id="KW-1185">Reference proteome</keyword>
<reference evidence="2 3" key="1">
    <citation type="submission" date="2010-08" db="EMBL/GenBank/DDBJ databases">
        <title>Complete sequence of Clostridium cellulovorans 743B.</title>
        <authorList>
            <consortium name="US DOE Joint Genome Institute"/>
            <person name="Lucas S."/>
            <person name="Copeland A."/>
            <person name="Lapidus A."/>
            <person name="Cheng J.-F."/>
            <person name="Bruce D."/>
            <person name="Goodwin L."/>
            <person name="Pitluck S."/>
            <person name="Chertkov O."/>
            <person name="Detter J.C."/>
            <person name="Han C."/>
            <person name="Tapia R."/>
            <person name="Land M."/>
            <person name="Hauser L."/>
            <person name="Chang Y.-J."/>
            <person name="Jeffries C."/>
            <person name="Kyrpides N."/>
            <person name="Ivanova N."/>
            <person name="Mikhailova N."/>
            <person name="Hemme C.L."/>
            <person name="Woyke T."/>
        </authorList>
    </citation>
    <scope>NUCLEOTIDE SEQUENCE [LARGE SCALE GENOMIC DNA]</scope>
    <source>
        <strain evidence="3">ATCC 35296 / DSM 3052 / OCM 3 / 743B</strain>
    </source>
</reference>
<protein>
    <submittedName>
        <fullName evidence="2">Dinitrogenase iron-molybdenum cofactor biosynthesis protein</fullName>
    </submittedName>
</protein>
<dbReference type="RefSeq" id="WP_010076309.1">
    <property type="nucleotide sequence ID" value="NC_014393.1"/>
</dbReference>
<dbReference type="EMBL" id="CP002160">
    <property type="protein sequence ID" value="ADL50844.1"/>
    <property type="molecule type" value="Genomic_DNA"/>
</dbReference>
<dbReference type="InterPro" id="IPR033913">
    <property type="entry name" value="MTH1175_dom"/>
</dbReference>
<evidence type="ECO:0000313" key="2">
    <source>
        <dbReference type="EMBL" id="ADL50844.1"/>
    </source>
</evidence>
<organism evidence="2 3">
    <name type="scientific">Clostridium cellulovorans (strain ATCC 35296 / DSM 3052 / OCM 3 / 743B)</name>
    <dbReference type="NCBI Taxonomy" id="573061"/>
    <lineage>
        <taxon>Bacteria</taxon>
        <taxon>Bacillati</taxon>
        <taxon>Bacillota</taxon>
        <taxon>Clostridia</taxon>
        <taxon>Eubacteriales</taxon>
        <taxon>Clostridiaceae</taxon>
        <taxon>Clostridium</taxon>
    </lineage>
</organism>
<dbReference type="KEGG" id="ccb:Clocel_1085"/>
<gene>
    <name evidence="2" type="ordered locus">Clocel_1085</name>
</gene>
<evidence type="ECO:0000313" key="3">
    <source>
        <dbReference type="Proteomes" id="UP000002730"/>
    </source>
</evidence>
<dbReference type="InterPro" id="IPR051840">
    <property type="entry name" value="NifX/NifY_domain"/>
</dbReference>